<evidence type="ECO:0000256" key="10">
    <source>
        <dbReference type="ARBA" id="ARBA00022490"/>
    </source>
</evidence>
<evidence type="ECO:0000256" key="8">
    <source>
        <dbReference type="ARBA" id="ARBA00022448"/>
    </source>
</evidence>
<evidence type="ECO:0000256" key="6">
    <source>
        <dbReference type="ARBA" id="ARBA00012513"/>
    </source>
</evidence>
<dbReference type="FunFam" id="3.30.200.20:FF:000346">
    <property type="entry name" value="PAS domain-containing serine/threonine-protein kinase"/>
    <property type="match status" value="1"/>
</dbReference>
<evidence type="ECO:0000256" key="27">
    <source>
        <dbReference type="ARBA" id="ARBA00031439"/>
    </source>
</evidence>
<dbReference type="EC" id="2.7.11.1" evidence="6"/>
<dbReference type="GO" id="GO:0008076">
    <property type="term" value="C:voltage-gated potassium channel complex"/>
    <property type="evidence" value="ECO:0007669"/>
    <property type="project" value="TreeGrafter"/>
</dbReference>
<keyword evidence="20" id="KW-0630">Potassium</keyword>
<protein>
    <recommendedName>
        <fullName evidence="34">PAS domain-containing serine/threonine-protein kinase</fullName>
        <ecNumber evidence="6">2.7.11.1</ecNumber>
    </recommendedName>
    <alternativeName>
        <fullName evidence="27">K(+) channel subunit beta-1</fullName>
    </alternativeName>
    <alternativeName>
        <fullName evidence="28">Kv-beta-1</fullName>
    </alternativeName>
    <alternativeName>
        <fullName evidence="7">Voltage-gated potassium channel subunit beta-1</fullName>
    </alternativeName>
</protein>
<dbReference type="GO" id="GO:0004674">
    <property type="term" value="F:protein serine/threonine kinase activity"/>
    <property type="evidence" value="ECO:0007669"/>
    <property type="project" value="UniProtKB-KW"/>
</dbReference>
<evidence type="ECO:0000256" key="28">
    <source>
        <dbReference type="ARBA" id="ARBA00032588"/>
    </source>
</evidence>
<comment type="catalytic activity">
    <reaction evidence="30">
        <text>a secondary alcohol + NADP(+) = a ketone + NADPH + H(+)</text>
        <dbReference type="Rhea" id="RHEA:19257"/>
        <dbReference type="ChEBI" id="CHEBI:15378"/>
        <dbReference type="ChEBI" id="CHEBI:17087"/>
        <dbReference type="ChEBI" id="CHEBI:35681"/>
        <dbReference type="ChEBI" id="CHEBI:57783"/>
        <dbReference type="ChEBI" id="CHEBI:58349"/>
    </reaction>
    <physiologicalReaction direction="right-to-left" evidence="30">
        <dbReference type="Rhea" id="RHEA:19259"/>
    </physiologicalReaction>
</comment>
<keyword evidence="19" id="KW-0521">NADP</keyword>
<feature type="region of interest" description="Disordered" evidence="36">
    <location>
        <begin position="1129"/>
        <end position="1158"/>
    </location>
</feature>
<evidence type="ECO:0000256" key="1">
    <source>
        <dbReference type="ARBA" id="ARBA00004123"/>
    </source>
</evidence>
<dbReference type="Gene3D" id="3.20.20.100">
    <property type="entry name" value="NADP-dependent oxidoreductase domain"/>
    <property type="match status" value="1"/>
</dbReference>
<keyword evidence="14" id="KW-0808">Transferase</keyword>
<dbReference type="GO" id="GO:0015459">
    <property type="term" value="F:potassium channel regulator activity"/>
    <property type="evidence" value="ECO:0007669"/>
    <property type="project" value="TreeGrafter"/>
</dbReference>
<evidence type="ECO:0000256" key="35">
    <source>
        <dbReference type="PROSITE-ProRule" id="PRU10141"/>
    </source>
</evidence>
<evidence type="ECO:0000256" key="2">
    <source>
        <dbReference type="ARBA" id="ARBA00004413"/>
    </source>
</evidence>
<dbReference type="GO" id="GO:0005634">
    <property type="term" value="C:nucleus"/>
    <property type="evidence" value="ECO:0007669"/>
    <property type="project" value="UniProtKB-SubCell"/>
</dbReference>
<keyword evidence="8" id="KW-0813">Transport</keyword>
<evidence type="ECO:0000259" key="37">
    <source>
        <dbReference type="PROSITE" id="PS50011"/>
    </source>
</evidence>
<comment type="subcellular location">
    <subcellularLocation>
        <location evidence="2">Cell membrane</location>
        <topology evidence="2">Peripheral membrane protein</topology>
        <orientation evidence="2">Cytoplasmic side</orientation>
    </subcellularLocation>
    <subcellularLocation>
        <location evidence="3">Cytoplasm</location>
    </subcellularLocation>
    <subcellularLocation>
        <location evidence="1">Nucleus</location>
    </subcellularLocation>
</comment>
<dbReference type="SUPFAM" id="SSF51430">
    <property type="entry name" value="NAD(P)-linked oxidoreductase"/>
    <property type="match status" value="1"/>
</dbReference>
<evidence type="ECO:0000256" key="36">
    <source>
        <dbReference type="SAM" id="MobiDB-lite"/>
    </source>
</evidence>
<dbReference type="FunFam" id="3.30.450.20:FF:000059">
    <property type="entry name" value="PAS domain containing serine/threonine kinase"/>
    <property type="match status" value="1"/>
</dbReference>
<evidence type="ECO:0000256" key="31">
    <source>
        <dbReference type="ARBA" id="ARBA00048679"/>
    </source>
</evidence>
<evidence type="ECO:0000256" key="3">
    <source>
        <dbReference type="ARBA" id="ARBA00004496"/>
    </source>
</evidence>
<feature type="binding site" evidence="35">
    <location>
        <position position="1408"/>
    </location>
    <ligand>
        <name>ATP</name>
        <dbReference type="ChEBI" id="CHEBI:30616"/>
    </ligand>
</feature>
<feature type="region of interest" description="Disordered" evidence="36">
    <location>
        <begin position="906"/>
        <end position="959"/>
    </location>
</feature>
<keyword evidence="25" id="KW-0472">Membrane</keyword>
<gene>
    <name evidence="38" type="ORF">AALO_G00010240</name>
</gene>
<evidence type="ECO:0000256" key="23">
    <source>
        <dbReference type="ARBA" id="ARBA00023065"/>
    </source>
</evidence>
<dbReference type="InterPro" id="IPR023210">
    <property type="entry name" value="NADP_OxRdtase_dom"/>
</dbReference>
<evidence type="ECO:0000256" key="22">
    <source>
        <dbReference type="ARBA" id="ARBA00023002"/>
    </source>
</evidence>
<keyword evidence="16 35" id="KW-0547">Nucleotide-binding</keyword>
<feature type="compositionally biased region" description="Polar residues" evidence="36">
    <location>
        <begin position="939"/>
        <end position="948"/>
    </location>
</feature>
<evidence type="ECO:0000256" key="11">
    <source>
        <dbReference type="ARBA" id="ARBA00022527"/>
    </source>
</evidence>
<evidence type="ECO:0000256" key="30">
    <source>
        <dbReference type="ARBA" id="ARBA00047998"/>
    </source>
</evidence>
<keyword evidence="12" id="KW-0633">Potassium transport</keyword>
<evidence type="ECO:0000256" key="17">
    <source>
        <dbReference type="ARBA" id="ARBA00022777"/>
    </source>
</evidence>
<evidence type="ECO:0000256" key="13">
    <source>
        <dbReference type="ARBA" id="ARBA00022553"/>
    </source>
</evidence>
<feature type="compositionally biased region" description="Low complexity" evidence="36">
    <location>
        <begin position="918"/>
        <end position="934"/>
    </location>
</feature>
<dbReference type="InterPro" id="IPR008271">
    <property type="entry name" value="Ser/Thr_kinase_AS"/>
</dbReference>
<evidence type="ECO:0000256" key="9">
    <source>
        <dbReference type="ARBA" id="ARBA00022475"/>
    </source>
</evidence>
<evidence type="ECO:0000256" key="29">
    <source>
        <dbReference type="ARBA" id="ARBA00047899"/>
    </source>
</evidence>
<keyword evidence="39" id="KW-1185">Reference proteome</keyword>
<dbReference type="Pfam" id="PF13426">
    <property type="entry name" value="PAS_9"/>
    <property type="match status" value="2"/>
</dbReference>
<evidence type="ECO:0000256" key="14">
    <source>
        <dbReference type="ARBA" id="ARBA00022679"/>
    </source>
</evidence>
<dbReference type="GO" id="GO:0008289">
    <property type="term" value="F:lipid binding"/>
    <property type="evidence" value="ECO:0007669"/>
    <property type="project" value="UniProtKB-KW"/>
</dbReference>
<dbReference type="Proteomes" id="UP000823561">
    <property type="component" value="Chromosome 1"/>
</dbReference>
<feature type="region of interest" description="Disordered" evidence="36">
    <location>
        <begin position="11"/>
        <end position="35"/>
    </location>
</feature>
<dbReference type="GO" id="GO:0005737">
    <property type="term" value="C:cytoplasm"/>
    <property type="evidence" value="ECO:0007669"/>
    <property type="project" value="UniProtKB-SubCell"/>
</dbReference>
<sequence length="1708" mass="186792">MQVSFACTDHGLKAPRNGDGHSKQNATSPNTGTSKARARFRTVALIARSFGSFSHRHPISLKESTGKLTGMKYRNLGKSGLRVSCLGLGTWVTFGGQISDEVAEQLMTIAYENGVNLFDTAEVYSGGKAEIILGNIIKKKCWRRSSLVITTKLYWGGKAETERGLSRKHIVEGLKGSLQRLQLEYVDVVFANRPDGNTPMEEIVRAMTHVINQGMSMYWGTSRWSAMEIMEAYSVARQFNLIPPVCEQAEYHFFQRDKVETQLPELYHKIGVGVVSWSPLACGIITGKYENGVPESSRASMKSYQWLKEKILSEDGRKQQAKLKELGHIAEKLSCTLPQLAIAWCLRNEGVSSVLLGTSNPAQLTENLGAIQVLPKMTSQLASDIDHILGNKPHSKKDYQHHSTSPRLQLSPGADPAGQVRAGTRRTWGQVKARSGPVEIQPGIVNINAYDTSSKQTMSLSCSSSKDPWENGRGDSFCVASGSDADRASADDSFVLNRSYPCALRPAVKKNLSLRWCEGSTGDSQNGHSSVAMRNLQISNLHRPDSPPRYLELSPSRLDATLLRQLAPEGSGSTEHSLVHNPNTAAFTVNRKTTEILEVNEQACKLLEINMNNLVGQRLSSILRTRQSPEDALTGDVLNTDGNVLTISGKVVDAVSKSGAELPVSVWTCRQSHDPTLCLVLLEPVERMSAHVSFLENGSIISCDLAFAHLSGYGHTEELTGLSIMELMPSLHIPLHCRPLPKMHRVQRLRARGREGTSLPLCVRLKGAVACGKPLEVSVSNGHPGSRVATGSSDAKRVSYGSADLCSSDSSPEQPQLSSSFALNTGEDCGHSLASPGSGLVYSGTVWLFAPLSGLLTLSPEGHIHSINNYFALMLFGYRKSELMGKNVTFLMPGFFEWMQSFDHSTSPVPHKHEDTSDPASNNSDPSSDSNPAPGRAVTLSSDSLTGKSSRETNDPNTVLAGDMAMVQQALQRRVSGGKGRIFTGNTDRLEVPSSVPSTMTSPAVTSTQLDRPDDTVELFRQVAETAAASSSSLSEHTDSTQALLQTFALVESQEVWGHRPSRGPEETDSDSEDRAGHSAWPATETKQALTKPRGPSRAQGQKGSASHDALQDSSFEVISLGSRSSSGFCEQWAGESGPDRLDCTHPPAPAPSSAPVDSGSCLLDIDSNGDAVTRALGELDLSGSLELPGANGDLDRLNLSQASCDTAELLRTPSPFVVESDPEEEKSLNSRAEGVEDRTGPTQQWDTFSTHPNGRLQNRTQTNSNSEILEGRFEGNCYHRDGTRLEVQCEIRRATLPDSRPLFCIWLTGRLPLGDQQGAPLSPQHTGSSLASPQDASSYSLGEAIRDACKGEALRSTADLEQSQACKGQFEDEYRPLRAVGKGAFGFVWQACRRDDGKEVVVKFIKKARIVSDCWVDDPDMGSVSQEIAILARLDHPNIVKVLDVFENELFFQMVMEKHGDGMDLFEFIEQQPCLDEPLASFIFRQLVAAVSYLRQKGILHRDIKDENIIINQSFYIKLIDFGSATVMEPGKLFYAFCGTLEYCSPEVLQGNPYEGPELEMWSLGVLLYTLLFSENPFCSVEETLEAKLKPPFPLSSGLSGVLEGLLQPQPGLRTTLEELLVEPWLRQPINLAEYSWSEVLPASHDSQNHQDTSLKPHENVLSLNLEGHLRFNDDTPLEDEHEEEDEEEHKSMAALEAELQKYLSDD</sequence>
<keyword evidence="17" id="KW-0418">Kinase</keyword>
<feature type="compositionally biased region" description="Polar residues" evidence="36">
    <location>
        <begin position="1241"/>
        <end position="1268"/>
    </location>
</feature>
<dbReference type="InterPro" id="IPR005400">
    <property type="entry name" value="K_chnl_volt-dep_bsu_KCNAB1"/>
</dbReference>
<keyword evidence="11" id="KW-0723">Serine/threonine-protein kinase</keyword>
<dbReference type="GO" id="GO:0044325">
    <property type="term" value="F:transmembrane transporter binding"/>
    <property type="evidence" value="ECO:0007669"/>
    <property type="project" value="TreeGrafter"/>
</dbReference>
<dbReference type="SUPFAM" id="SSF56112">
    <property type="entry name" value="Protein kinase-like (PK-like)"/>
    <property type="match status" value="1"/>
</dbReference>
<evidence type="ECO:0000256" key="18">
    <source>
        <dbReference type="ARBA" id="ARBA00022840"/>
    </source>
</evidence>
<dbReference type="GO" id="GO:0005524">
    <property type="term" value="F:ATP binding"/>
    <property type="evidence" value="ECO:0007669"/>
    <property type="project" value="UniProtKB-UniRule"/>
</dbReference>
<proteinExistence type="inferred from homology"/>
<dbReference type="GO" id="GO:0044224">
    <property type="term" value="C:juxtaparanode region of axon"/>
    <property type="evidence" value="ECO:0007669"/>
    <property type="project" value="TreeGrafter"/>
</dbReference>
<feature type="compositionally biased region" description="Acidic residues" evidence="36">
    <location>
        <begin position="1677"/>
        <end position="1689"/>
    </location>
</feature>
<evidence type="ECO:0000256" key="15">
    <source>
        <dbReference type="ARBA" id="ARBA00022737"/>
    </source>
</evidence>
<dbReference type="PRINTS" id="PR01578">
    <property type="entry name" value="KCNAB1CHANEL"/>
</dbReference>
<keyword evidence="9" id="KW-1003">Cell membrane</keyword>
<dbReference type="Gene3D" id="1.10.510.10">
    <property type="entry name" value="Transferase(Phosphotransferase) domain 1"/>
    <property type="match status" value="1"/>
</dbReference>
<keyword evidence="22" id="KW-0560">Oxidoreductase</keyword>
<keyword evidence="23" id="KW-0406">Ion transport</keyword>
<comment type="catalytic activity">
    <reaction evidence="31">
        <text>L-seryl-[protein] + ATP = O-phospho-L-seryl-[protein] + ADP + H(+)</text>
        <dbReference type="Rhea" id="RHEA:17989"/>
        <dbReference type="Rhea" id="RHEA-COMP:9863"/>
        <dbReference type="Rhea" id="RHEA-COMP:11604"/>
        <dbReference type="ChEBI" id="CHEBI:15378"/>
        <dbReference type="ChEBI" id="CHEBI:29999"/>
        <dbReference type="ChEBI" id="CHEBI:30616"/>
        <dbReference type="ChEBI" id="CHEBI:83421"/>
        <dbReference type="ChEBI" id="CHEBI:456216"/>
        <dbReference type="EC" id="2.7.11.1"/>
    </reaction>
</comment>
<feature type="region of interest" description="Disordered" evidence="36">
    <location>
        <begin position="1055"/>
        <end position="1112"/>
    </location>
</feature>
<accession>A0AAV6HFP3</accession>
<dbReference type="Pfam" id="PF00069">
    <property type="entry name" value="Pkinase"/>
    <property type="match status" value="1"/>
</dbReference>
<dbReference type="EMBL" id="JADWDJ010000001">
    <property type="protein sequence ID" value="KAG5286033.1"/>
    <property type="molecule type" value="Genomic_DNA"/>
</dbReference>
<evidence type="ECO:0000256" key="7">
    <source>
        <dbReference type="ARBA" id="ARBA00013314"/>
    </source>
</evidence>
<reference evidence="38 39" key="1">
    <citation type="submission" date="2020-10" db="EMBL/GenBank/DDBJ databases">
        <title>Chromosome-scale genome assembly of the Allis shad, Alosa alosa.</title>
        <authorList>
            <person name="Margot Z."/>
            <person name="Christophe K."/>
            <person name="Cabau C."/>
            <person name="Louis A."/>
            <person name="Berthelot C."/>
            <person name="Parey E."/>
            <person name="Roest Crollius H."/>
            <person name="Montfort J."/>
            <person name="Robinson-Rechavi M."/>
            <person name="Bucao C."/>
            <person name="Bouchez O."/>
            <person name="Gislard M."/>
            <person name="Lluch J."/>
            <person name="Milhes M."/>
            <person name="Lampietro C."/>
            <person name="Lopez Roques C."/>
            <person name="Donnadieu C."/>
            <person name="Braasch I."/>
            <person name="Desvignes T."/>
            <person name="Postlethwait J."/>
            <person name="Bobe J."/>
            <person name="Guiguen Y."/>
        </authorList>
    </citation>
    <scope>NUCLEOTIDE SEQUENCE [LARGE SCALE GENOMIC DNA]</scope>
    <source>
        <strain evidence="38">M-15738</strain>
        <tissue evidence="38">Blood</tissue>
    </source>
</reference>
<dbReference type="InterPro" id="IPR036812">
    <property type="entry name" value="NAD(P)_OxRdtase_dom_sf"/>
</dbReference>
<feature type="compositionally biased region" description="Basic and acidic residues" evidence="36">
    <location>
        <begin position="11"/>
        <end position="22"/>
    </location>
</feature>
<dbReference type="PRINTS" id="PR01577">
    <property type="entry name" value="KCNABCHANNEL"/>
</dbReference>
<keyword evidence="24" id="KW-0446">Lipid-binding</keyword>
<feature type="region of interest" description="Disordered" evidence="36">
    <location>
        <begin position="389"/>
        <end position="422"/>
    </location>
</feature>
<dbReference type="PANTHER" id="PTHR43150">
    <property type="entry name" value="HYPERKINETIC, ISOFORM M"/>
    <property type="match status" value="1"/>
</dbReference>
<evidence type="ECO:0000256" key="5">
    <source>
        <dbReference type="ARBA" id="ARBA00006692"/>
    </source>
</evidence>
<name>A0AAV6HFP3_9TELE</name>
<evidence type="ECO:0000256" key="16">
    <source>
        <dbReference type="ARBA" id="ARBA00022741"/>
    </source>
</evidence>
<evidence type="ECO:0000256" key="33">
    <source>
        <dbReference type="ARBA" id="ARBA00053825"/>
    </source>
</evidence>
<evidence type="ECO:0000256" key="12">
    <source>
        <dbReference type="ARBA" id="ARBA00022538"/>
    </source>
</evidence>
<comment type="function">
    <text evidence="33">Serine/threonine-protein kinase involved in energy homeostasis and protein translation. Phosphorylates EEF1A1, GYS1, PDX1 and RPS6. Probably plays a role under changing environmental conditions (oxygen, glucose, nutrition), rather than under standard conditions. Acts as a sensor involved in energy homeostasis: regulates glycogen synthase synthesis by mediating phosphorylation of GYS1, leading to GYS1 inactivation. May be involved in glucose-stimulated insulin production in pancreas and regulation of glucagon secretion by glucose in alpha cells; however such data require additional evidences. May play a role in regulation of protein translation by phosphorylating EEF1A1, leading to increase translation efficiency. May also participate in respiratory regulation.</text>
</comment>
<dbReference type="Gene3D" id="3.30.200.20">
    <property type="entry name" value="Phosphorylase Kinase, domain 1"/>
    <property type="match status" value="1"/>
</dbReference>
<dbReference type="NCBIfam" id="TIGR01293">
    <property type="entry name" value="Kv_beta"/>
    <property type="match status" value="1"/>
</dbReference>
<dbReference type="SMART" id="SM00220">
    <property type="entry name" value="S_TKc"/>
    <property type="match status" value="1"/>
</dbReference>
<feature type="region of interest" description="Disordered" evidence="36">
    <location>
        <begin position="1318"/>
        <end position="1337"/>
    </location>
</feature>
<dbReference type="FunFam" id="1.10.510.10:FF:000351">
    <property type="entry name" value="PAS domain-containing serine/threonine-protein kinase"/>
    <property type="match status" value="1"/>
</dbReference>
<evidence type="ECO:0000256" key="32">
    <source>
        <dbReference type="ARBA" id="ARBA00048943"/>
    </source>
</evidence>
<dbReference type="GO" id="GO:1901379">
    <property type="term" value="P:regulation of potassium ion transmembrane transport"/>
    <property type="evidence" value="ECO:0007669"/>
    <property type="project" value="TreeGrafter"/>
</dbReference>
<comment type="catalytic activity">
    <reaction evidence="32">
        <text>a primary alcohol + NADP(+) = an aldehyde + NADPH + H(+)</text>
        <dbReference type="Rhea" id="RHEA:15937"/>
        <dbReference type="ChEBI" id="CHEBI:15378"/>
        <dbReference type="ChEBI" id="CHEBI:15734"/>
        <dbReference type="ChEBI" id="CHEBI:17478"/>
        <dbReference type="ChEBI" id="CHEBI:57783"/>
        <dbReference type="ChEBI" id="CHEBI:58349"/>
    </reaction>
    <physiologicalReaction direction="right-to-left" evidence="32">
        <dbReference type="Rhea" id="RHEA:15939"/>
    </physiologicalReaction>
</comment>
<feature type="region of interest" description="Disordered" evidence="36">
    <location>
        <begin position="979"/>
        <end position="1009"/>
    </location>
</feature>
<evidence type="ECO:0000313" key="39">
    <source>
        <dbReference type="Proteomes" id="UP000823561"/>
    </source>
</evidence>
<dbReference type="InterPro" id="IPR005399">
    <property type="entry name" value="K_chnl_volt-dep_bsu_KCNAB-rel"/>
</dbReference>
<evidence type="ECO:0000256" key="24">
    <source>
        <dbReference type="ARBA" id="ARBA00023121"/>
    </source>
</evidence>
<dbReference type="Gene3D" id="3.30.450.20">
    <property type="entry name" value="PAS domain"/>
    <property type="match status" value="1"/>
</dbReference>
<dbReference type="GO" id="GO:0005249">
    <property type="term" value="F:voltage-gated potassium channel activity"/>
    <property type="evidence" value="ECO:0007669"/>
    <property type="project" value="InterPro"/>
</dbReference>
<dbReference type="PROSITE" id="PS00108">
    <property type="entry name" value="PROTEIN_KINASE_ST"/>
    <property type="match status" value="1"/>
</dbReference>
<feature type="domain" description="Protein kinase" evidence="37">
    <location>
        <begin position="1375"/>
        <end position="1627"/>
    </location>
</feature>
<keyword evidence="13" id="KW-0597">Phosphoprotein</keyword>
<evidence type="ECO:0000256" key="21">
    <source>
        <dbReference type="ARBA" id="ARBA00022990"/>
    </source>
</evidence>
<comment type="caution">
    <text evidence="38">The sequence shown here is derived from an EMBL/GenBank/DDBJ whole genome shotgun (WGS) entry which is preliminary data.</text>
</comment>
<evidence type="ECO:0000256" key="26">
    <source>
        <dbReference type="ARBA" id="ARBA00023242"/>
    </source>
</evidence>
<feature type="compositionally biased region" description="Polar residues" evidence="36">
    <location>
        <begin position="1324"/>
        <end position="1337"/>
    </location>
</feature>
<dbReference type="InterPro" id="IPR017441">
    <property type="entry name" value="Protein_kinase_ATP_BS"/>
</dbReference>
<dbReference type="InterPro" id="IPR011009">
    <property type="entry name" value="Kinase-like_dom_sf"/>
</dbReference>
<organism evidence="38 39">
    <name type="scientific">Alosa alosa</name>
    <name type="common">allis shad</name>
    <dbReference type="NCBI Taxonomy" id="278164"/>
    <lineage>
        <taxon>Eukaryota</taxon>
        <taxon>Metazoa</taxon>
        <taxon>Chordata</taxon>
        <taxon>Craniata</taxon>
        <taxon>Vertebrata</taxon>
        <taxon>Euteleostomi</taxon>
        <taxon>Actinopterygii</taxon>
        <taxon>Neopterygii</taxon>
        <taxon>Teleostei</taxon>
        <taxon>Clupei</taxon>
        <taxon>Clupeiformes</taxon>
        <taxon>Clupeoidei</taxon>
        <taxon>Clupeidae</taxon>
        <taxon>Alosa</taxon>
    </lineage>
</organism>
<feature type="compositionally biased region" description="Low complexity" evidence="36">
    <location>
        <begin position="992"/>
        <end position="1008"/>
    </location>
</feature>
<dbReference type="InterPro" id="IPR000014">
    <property type="entry name" value="PAS"/>
</dbReference>
<keyword evidence="10" id="KW-0963">Cytoplasm</keyword>
<keyword evidence="18 35" id="KW-0067">ATP-binding</keyword>
<dbReference type="PROSITE" id="PS50011">
    <property type="entry name" value="PROTEIN_KINASE_DOM"/>
    <property type="match status" value="1"/>
</dbReference>
<feature type="compositionally biased region" description="Basic and acidic residues" evidence="36">
    <location>
        <begin position="1226"/>
        <end position="1240"/>
    </location>
</feature>
<keyword evidence="15" id="KW-0677">Repeat</keyword>
<evidence type="ECO:0000313" key="38">
    <source>
        <dbReference type="EMBL" id="KAG5286033.1"/>
    </source>
</evidence>
<comment type="similarity">
    <text evidence="4">Belongs to the shaker potassium channel beta subunit family.</text>
</comment>
<evidence type="ECO:0000256" key="25">
    <source>
        <dbReference type="ARBA" id="ARBA00023136"/>
    </source>
</evidence>
<dbReference type="Pfam" id="PF00248">
    <property type="entry name" value="Aldo_ket_red"/>
    <property type="match status" value="1"/>
</dbReference>
<feature type="compositionally biased region" description="Polar residues" evidence="36">
    <location>
        <begin position="23"/>
        <end position="34"/>
    </location>
</feature>
<evidence type="ECO:0000256" key="34">
    <source>
        <dbReference type="ARBA" id="ARBA00071822"/>
    </source>
</evidence>
<evidence type="ECO:0000256" key="19">
    <source>
        <dbReference type="ARBA" id="ARBA00022857"/>
    </source>
</evidence>
<dbReference type="InterPro" id="IPR005983">
    <property type="entry name" value="K_chnl_volt-dep_bsu_KCNAB"/>
</dbReference>
<dbReference type="PANTHER" id="PTHR43150:SF10">
    <property type="entry name" value="VOLTAGE-GATED POTASSIUM CHANNEL SUBUNIT BETA-1"/>
    <property type="match status" value="1"/>
</dbReference>
<dbReference type="PROSITE" id="PS00107">
    <property type="entry name" value="PROTEIN_KINASE_ATP"/>
    <property type="match status" value="1"/>
</dbReference>
<keyword evidence="21" id="KW-0007">Acetylation</keyword>
<dbReference type="InterPro" id="IPR000719">
    <property type="entry name" value="Prot_kinase_dom"/>
</dbReference>
<evidence type="ECO:0000256" key="20">
    <source>
        <dbReference type="ARBA" id="ARBA00022958"/>
    </source>
</evidence>
<dbReference type="FunFam" id="3.20.20.100:FF:000001">
    <property type="entry name" value="voltage-gated potassium channel subunit beta-2 isoform X2"/>
    <property type="match status" value="1"/>
</dbReference>
<feature type="region of interest" description="Disordered" evidence="36">
    <location>
        <begin position="1214"/>
        <end position="1268"/>
    </location>
</feature>
<dbReference type="GO" id="GO:0016491">
    <property type="term" value="F:oxidoreductase activity"/>
    <property type="evidence" value="ECO:0007669"/>
    <property type="project" value="UniProtKB-KW"/>
</dbReference>
<comment type="similarity">
    <text evidence="5">Belongs to the protein kinase superfamily. CAMK Ser/Thr protein kinase family.</text>
</comment>
<evidence type="ECO:0000256" key="4">
    <source>
        <dbReference type="ARBA" id="ARBA00006515"/>
    </source>
</evidence>
<keyword evidence="26" id="KW-0539">Nucleus</keyword>
<comment type="catalytic activity">
    <reaction evidence="29">
        <text>L-threonyl-[protein] + ATP = O-phospho-L-threonyl-[protein] + ADP + H(+)</text>
        <dbReference type="Rhea" id="RHEA:46608"/>
        <dbReference type="Rhea" id="RHEA-COMP:11060"/>
        <dbReference type="Rhea" id="RHEA-COMP:11605"/>
        <dbReference type="ChEBI" id="CHEBI:15378"/>
        <dbReference type="ChEBI" id="CHEBI:30013"/>
        <dbReference type="ChEBI" id="CHEBI:30616"/>
        <dbReference type="ChEBI" id="CHEBI:61977"/>
        <dbReference type="ChEBI" id="CHEBI:456216"/>
        <dbReference type="EC" id="2.7.11.1"/>
    </reaction>
</comment>
<feature type="region of interest" description="Disordered" evidence="36">
    <location>
        <begin position="1673"/>
        <end position="1694"/>
    </location>
</feature>